<evidence type="ECO:0008006" key="3">
    <source>
        <dbReference type="Google" id="ProtNLM"/>
    </source>
</evidence>
<dbReference type="EMBL" id="CP036291">
    <property type="protein sequence ID" value="QDU89705.1"/>
    <property type="molecule type" value="Genomic_DNA"/>
</dbReference>
<dbReference type="SUPFAM" id="SSF53649">
    <property type="entry name" value="Alkaline phosphatase-like"/>
    <property type="match status" value="1"/>
</dbReference>
<reference evidence="1 2" key="1">
    <citation type="submission" date="2019-02" db="EMBL/GenBank/DDBJ databases">
        <title>Deep-cultivation of Planctomycetes and their phenomic and genomic characterization uncovers novel biology.</title>
        <authorList>
            <person name="Wiegand S."/>
            <person name="Jogler M."/>
            <person name="Boedeker C."/>
            <person name="Pinto D."/>
            <person name="Vollmers J."/>
            <person name="Rivas-Marin E."/>
            <person name="Kohn T."/>
            <person name="Peeters S.H."/>
            <person name="Heuer A."/>
            <person name="Rast P."/>
            <person name="Oberbeckmann S."/>
            <person name="Bunk B."/>
            <person name="Jeske O."/>
            <person name="Meyerdierks A."/>
            <person name="Storesund J.E."/>
            <person name="Kallscheuer N."/>
            <person name="Luecker S."/>
            <person name="Lage O.M."/>
            <person name="Pohl T."/>
            <person name="Merkel B.J."/>
            <person name="Hornburger P."/>
            <person name="Mueller R.-W."/>
            <person name="Bruemmer F."/>
            <person name="Labrenz M."/>
            <person name="Spormann A.M."/>
            <person name="Op den Camp H."/>
            <person name="Overmann J."/>
            <person name="Amann R."/>
            <person name="Jetten M.S.M."/>
            <person name="Mascher T."/>
            <person name="Medema M.H."/>
            <person name="Devos D.P."/>
            <person name="Kaster A.-K."/>
            <person name="Ovreas L."/>
            <person name="Rohde M."/>
            <person name="Galperin M.Y."/>
            <person name="Jogler C."/>
        </authorList>
    </citation>
    <scope>NUCLEOTIDE SEQUENCE [LARGE SCALE GENOMIC DNA]</scope>
    <source>
        <strain evidence="1 2">Pla175</strain>
    </source>
</reference>
<dbReference type="InterPro" id="IPR010869">
    <property type="entry name" value="DUF1501"/>
</dbReference>
<organism evidence="1 2">
    <name type="scientific">Pirellulimonas nuda</name>
    <dbReference type="NCBI Taxonomy" id="2528009"/>
    <lineage>
        <taxon>Bacteria</taxon>
        <taxon>Pseudomonadati</taxon>
        <taxon>Planctomycetota</taxon>
        <taxon>Planctomycetia</taxon>
        <taxon>Pirellulales</taxon>
        <taxon>Lacipirellulaceae</taxon>
        <taxon>Pirellulimonas</taxon>
    </lineage>
</organism>
<proteinExistence type="predicted"/>
<protein>
    <recommendedName>
        <fullName evidence="3">DUF1501 domain-containing protein</fullName>
    </recommendedName>
</protein>
<dbReference type="PANTHER" id="PTHR43737">
    <property type="entry name" value="BLL7424 PROTEIN"/>
    <property type="match status" value="1"/>
</dbReference>
<name>A0A518DDZ7_9BACT</name>
<keyword evidence="2" id="KW-1185">Reference proteome</keyword>
<dbReference type="PROSITE" id="PS51318">
    <property type="entry name" value="TAT"/>
    <property type="match status" value="1"/>
</dbReference>
<dbReference type="Pfam" id="PF07394">
    <property type="entry name" value="DUF1501"/>
    <property type="match status" value="1"/>
</dbReference>
<evidence type="ECO:0000313" key="1">
    <source>
        <dbReference type="EMBL" id="QDU89705.1"/>
    </source>
</evidence>
<gene>
    <name evidence="1" type="ORF">Pla175_31000</name>
</gene>
<sequence length="444" mass="46802">MTMPRRQFLTRAAATSGLLATAGGWPEASASPLPTPHHPGRVKSVIFYYCRGGPSQAHTFDRPQRVEDPSLYPYRFSRCGQSGLEISDLFPSLQTLADDLCVIRSGYGAVATHNEGGIFAFTGASKVGASLGAWMLHGMGSGNPSLPGHVLLTGRAPGDTWAASDGAVHGGPRAVGAGGLPPSLQAQVIQDPADPVANLESPDPAASQSRWLAELRALNRGFAERHAGVAELDARTESFFTAQRMQRSAPEAFDLSQEAESPATRALYGLDPLPTRSTGAKLLLARRLVERGVRFVLVPSMNVPSLEGGSGDWDTHTPTSVRGVIPNLALACDLPLAGLITDLKQRGLLDQTLVVWGGEMGRGGPGHMNHNGSAFCWWMAGGGVRGGSALGATDERGFTSVESPVHVRDLHATILWACGLDVHRMSHKGVGFDSACKVAHGVFA</sequence>
<dbReference type="PANTHER" id="PTHR43737:SF1">
    <property type="entry name" value="DUF1501 DOMAIN-CONTAINING PROTEIN"/>
    <property type="match status" value="1"/>
</dbReference>
<dbReference type="KEGG" id="pnd:Pla175_31000"/>
<evidence type="ECO:0000313" key="2">
    <source>
        <dbReference type="Proteomes" id="UP000317429"/>
    </source>
</evidence>
<dbReference type="InterPro" id="IPR017850">
    <property type="entry name" value="Alkaline_phosphatase_core_sf"/>
</dbReference>
<dbReference type="Proteomes" id="UP000317429">
    <property type="component" value="Chromosome"/>
</dbReference>
<dbReference type="InterPro" id="IPR006311">
    <property type="entry name" value="TAT_signal"/>
</dbReference>
<accession>A0A518DDZ7</accession>
<dbReference type="AlphaFoldDB" id="A0A518DDZ7"/>
<dbReference type="RefSeq" id="WP_197526876.1">
    <property type="nucleotide sequence ID" value="NZ_CP036291.1"/>
</dbReference>